<dbReference type="Gramene" id="KZM92063">
    <property type="protein sequence ID" value="KZM92063"/>
    <property type="gene ID" value="DCAR_020572"/>
</dbReference>
<evidence type="ECO:0000313" key="1">
    <source>
        <dbReference type="EMBL" id="WOH06363.1"/>
    </source>
</evidence>
<name>A0A164WPC2_DAUCS</name>
<organism evidence="1 2">
    <name type="scientific">Daucus carota subsp. sativus</name>
    <name type="common">Carrot</name>
    <dbReference type="NCBI Taxonomy" id="79200"/>
    <lineage>
        <taxon>Eukaryota</taxon>
        <taxon>Viridiplantae</taxon>
        <taxon>Streptophyta</taxon>
        <taxon>Embryophyta</taxon>
        <taxon>Tracheophyta</taxon>
        <taxon>Spermatophyta</taxon>
        <taxon>Magnoliopsida</taxon>
        <taxon>eudicotyledons</taxon>
        <taxon>Gunneridae</taxon>
        <taxon>Pentapetalae</taxon>
        <taxon>asterids</taxon>
        <taxon>campanulids</taxon>
        <taxon>Apiales</taxon>
        <taxon>Apiaceae</taxon>
        <taxon>Apioideae</taxon>
        <taxon>Scandiceae</taxon>
        <taxon>Daucinae</taxon>
        <taxon>Daucus</taxon>
        <taxon>Daucus sect. Daucus</taxon>
    </lineage>
</organism>
<gene>
    <name evidence="1" type="ORF">DCAR_0625789</name>
</gene>
<dbReference type="Proteomes" id="UP000077755">
    <property type="component" value="Chromosome 6"/>
</dbReference>
<reference evidence="1" key="2">
    <citation type="submission" date="2022-03" db="EMBL/GenBank/DDBJ databases">
        <title>Draft title - Genomic analysis of global carrot germplasm unveils the trajectory of domestication and the origin of high carotenoid orange carrot.</title>
        <authorList>
            <person name="Iorizzo M."/>
            <person name="Ellison S."/>
            <person name="Senalik D."/>
            <person name="Macko-Podgorni A."/>
            <person name="Grzebelus D."/>
            <person name="Bostan H."/>
            <person name="Rolling W."/>
            <person name="Curaba J."/>
            <person name="Simon P."/>
        </authorList>
    </citation>
    <scope>NUCLEOTIDE SEQUENCE</scope>
    <source>
        <tissue evidence="1">Leaf</tissue>
    </source>
</reference>
<reference evidence="1" key="1">
    <citation type="journal article" date="2016" name="Nat. Genet.">
        <title>A high-quality carrot genome assembly provides new insights into carotenoid accumulation and asterid genome evolution.</title>
        <authorList>
            <person name="Iorizzo M."/>
            <person name="Ellison S."/>
            <person name="Senalik D."/>
            <person name="Zeng P."/>
            <person name="Satapoomin P."/>
            <person name="Huang J."/>
            <person name="Bowman M."/>
            <person name="Iovene M."/>
            <person name="Sanseverino W."/>
            <person name="Cavagnaro P."/>
            <person name="Yildiz M."/>
            <person name="Macko-Podgorni A."/>
            <person name="Moranska E."/>
            <person name="Grzebelus E."/>
            <person name="Grzebelus D."/>
            <person name="Ashrafi H."/>
            <person name="Zheng Z."/>
            <person name="Cheng S."/>
            <person name="Spooner D."/>
            <person name="Van Deynze A."/>
            <person name="Simon P."/>
        </authorList>
    </citation>
    <scope>NUCLEOTIDE SEQUENCE</scope>
    <source>
        <tissue evidence="1">Leaf</tissue>
    </source>
</reference>
<keyword evidence="2" id="KW-1185">Reference proteome</keyword>
<dbReference type="EMBL" id="CP093348">
    <property type="protein sequence ID" value="WOH06363.1"/>
    <property type="molecule type" value="Genomic_DNA"/>
</dbReference>
<evidence type="ECO:0000313" key="2">
    <source>
        <dbReference type="Proteomes" id="UP000077755"/>
    </source>
</evidence>
<sequence length="79" mass="9053">MASSSTPSSPVNLLPAKKEVEYVNLMRPWFEYSNPFSPWFQPSNPFSDDPRPYPADELISINPYGLKFIVEQASLKIKF</sequence>
<proteinExistence type="predicted"/>
<protein>
    <submittedName>
        <fullName evidence="1">Uncharacterized protein</fullName>
    </submittedName>
</protein>
<accession>A0A164WPC2</accession>
<dbReference type="AlphaFoldDB" id="A0A164WPC2"/>